<dbReference type="PROSITE" id="PS00678">
    <property type="entry name" value="WD_REPEATS_1"/>
    <property type="match status" value="1"/>
</dbReference>
<feature type="repeat" description="WD" evidence="3">
    <location>
        <begin position="323"/>
        <end position="364"/>
    </location>
</feature>
<accession>A0A9P8NUR1</accession>
<organism evidence="4 5">
    <name type="scientific">Ogataea polymorpha</name>
    <dbReference type="NCBI Taxonomy" id="460523"/>
    <lineage>
        <taxon>Eukaryota</taxon>
        <taxon>Fungi</taxon>
        <taxon>Dikarya</taxon>
        <taxon>Ascomycota</taxon>
        <taxon>Saccharomycotina</taxon>
        <taxon>Pichiomycetes</taxon>
        <taxon>Pichiales</taxon>
        <taxon>Pichiaceae</taxon>
        <taxon>Ogataea</taxon>
    </lineage>
</organism>
<dbReference type="AlphaFoldDB" id="A0A9P8NUR1"/>
<name>A0A9P8NUR1_9ASCO</name>
<reference evidence="4" key="1">
    <citation type="journal article" date="2021" name="Open Biol.">
        <title>Shared evolutionary footprints suggest mitochondrial oxidative damage underlies multiple complex I losses in fungi.</title>
        <authorList>
            <person name="Schikora-Tamarit M.A."/>
            <person name="Marcet-Houben M."/>
            <person name="Nosek J."/>
            <person name="Gabaldon T."/>
        </authorList>
    </citation>
    <scope>NUCLEOTIDE SEQUENCE</scope>
    <source>
        <strain evidence="4">NCAIM Y.01608</strain>
    </source>
</reference>
<evidence type="ECO:0000256" key="3">
    <source>
        <dbReference type="PROSITE-ProRule" id="PRU00221"/>
    </source>
</evidence>
<reference evidence="4" key="2">
    <citation type="submission" date="2021-01" db="EMBL/GenBank/DDBJ databases">
        <authorList>
            <person name="Schikora-Tamarit M.A."/>
        </authorList>
    </citation>
    <scope>NUCLEOTIDE SEQUENCE</scope>
    <source>
        <strain evidence="4">NCAIM Y.01608</strain>
    </source>
</reference>
<dbReference type="PRINTS" id="PR00320">
    <property type="entry name" value="GPROTEINBRPT"/>
</dbReference>
<keyword evidence="1 3" id="KW-0853">WD repeat</keyword>
<dbReference type="PROSITE" id="PS50082">
    <property type="entry name" value="WD_REPEATS_2"/>
    <property type="match status" value="3"/>
</dbReference>
<dbReference type="SUPFAM" id="SSF50978">
    <property type="entry name" value="WD40 repeat-like"/>
    <property type="match status" value="1"/>
</dbReference>
<evidence type="ECO:0000256" key="2">
    <source>
        <dbReference type="ARBA" id="ARBA00022737"/>
    </source>
</evidence>
<dbReference type="Gene3D" id="2.130.10.10">
    <property type="entry name" value="YVTN repeat-like/Quinoprotein amine dehydrogenase"/>
    <property type="match status" value="1"/>
</dbReference>
<dbReference type="PANTHER" id="PTHR22838">
    <property type="entry name" value="WD REPEAT PROTEIN 26-RELATED"/>
    <property type="match status" value="1"/>
</dbReference>
<dbReference type="InterPro" id="IPR019775">
    <property type="entry name" value="WD40_repeat_CS"/>
</dbReference>
<sequence length="577" mass="65097">MSRKTKGSIAAKSASLSGNNHTGIHSLLSAAIPGLAPEMSSIKNDQLLLLIMQYLTDLGGPFKDIADHISQTTGLQVTDSQLREFSDFLRDAKVDLEGASSLELINNHIAQLVGDDLQLARIQRDVRVLIKKTLFLESLILLRNNNRALRTLRTLTADFPDDEKVESLSKNLSSLLVSFGDQVELVDSSTEALLEELGWQIGGDFRASRESLVNQVLALLPSDKVVPPNRLAQLLQQALAYQQLNDPYYIPTTTSSHPLTLLRDANTYMKDKFPKNLKMRLEHHENECWFVKYSNTGKYLASASVDKTIAVYDTQTYRLHKHLIGHDNTIIYLSWSRDDSKLITSSFDQTVKVWDLESGSCIATISDQDLFNSNVRIRSVEFFKNSDQFIIGSPDKKLCIFNLDKELVYDFKISHRIEDLALVNDEKLLVVTHSCQLMIYDITSSSYELSSIINIEKQLTSITVSPDDPDHCLINVKADELQLWNISKTSRPYLVNKYYGLQQSDYIIRGCVTDRNLVLSGSEDGLIYIWNKKFGNLIECLKGHKSLINCIDWKPTDSDDYEWASCGDDGVVNIWGI</sequence>
<feature type="repeat" description="WD" evidence="3">
    <location>
        <begin position="541"/>
        <end position="577"/>
    </location>
</feature>
<evidence type="ECO:0000313" key="5">
    <source>
        <dbReference type="Proteomes" id="UP000788993"/>
    </source>
</evidence>
<evidence type="ECO:0000256" key="1">
    <source>
        <dbReference type="ARBA" id="ARBA00022574"/>
    </source>
</evidence>
<keyword evidence="5" id="KW-1185">Reference proteome</keyword>
<dbReference type="PROSITE" id="PS50294">
    <property type="entry name" value="WD_REPEATS_REGION"/>
    <property type="match status" value="2"/>
</dbReference>
<proteinExistence type="predicted"/>
<protein>
    <submittedName>
        <fullName evidence="4">Uncharacterized protein</fullName>
    </submittedName>
</protein>
<dbReference type="InterPro" id="IPR001680">
    <property type="entry name" value="WD40_rpt"/>
</dbReference>
<dbReference type="OrthoDB" id="972532at2759"/>
<gene>
    <name evidence="4" type="ORF">OGATHE_006313</name>
</gene>
<dbReference type="InterPro" id="IPR020472">
    <property type="entry name" value="WD40_PAC1"/>
</dbReference>
<dbReference type="PANTHER" id="PTHR22838:SF0">
    <property type="entry name" value="WD REPEAT-CONTAINING PROTEIN 26"/>
    <property type="match status" value="1"/>
</dbReference>
<dbReference type="InterPro" id="IPR015943">
    <property type="entry name" value="WD40/YVTN_repeat-like_dom_sf"/>
</dbReference>
<comment type="caution">
    <text evidence="4">The sequence shown here is derived from an EMBL/GenBank/DDBJ whole genome shotgun (WGS) entry which is preliminary data.</text>
</comment>
<dbReference type="GO" id="GO:0043161">
    <property type="term" value="P:proteasome-mediated ubiquitin-dependent protein catabolic process"/>
    <property type="evidence" value="ECO:0007669"/>
    <property type="project" value="TreeGrafter"/>
</dbReference>
<dbReference type="InterPro" id="IPR036322">
    <property type="entry name" value="WD40_repeat_dom_sf"/>
</dbReference>
<dbReference type="Pfam" id="PF00400">
    <property type="entry name" value="WD40"/>
    <property type="match status" value="4"/>
</dbReference>
<feature type="repeat" description="WD" evidence="3">
    <location>
        <begin position="281"/>
        <end position="316"/>
    </location>
</feature>
<dbReference type="EMBL" id="JAEUBD010001540">
    <property type="protein sequence ID" value="KAH3659429.1"/>
    <property type="molecule type" value="Genomic_DNA"/>
</dbReference>
<dbReference type="SMART" id="SM00320">
    <property type="entry name" value="WD40"/>
    <property type="match status" value="7"/>
</dbReference>
<dbReference type="GO" id="GO:0034657">
    <property type="term" value="C:GID complex"/>
    <property type="evidence" value="ECO:0007669"/>
    <property type="project" value="TreeGrafter"/>
</dbReference>
<evidence type="ECO:0000313" key="4">
    <source>
        <dbReference type="EMBL" id="KAH3659429.1"/>
    </source>
</evidence>
<keyword evidence="2" id="KW-0677">Repeat</keyword>
<dbReference type="Proteomes" id="UP000788993">
    <property type="component" value="Unassembled WGS sequence"/>
</dbReference>
<dbReference type="InterPro" id="IPR051350">
    <property type="entry name" value="WD_repeat-ST_regulator"/>
</dbReference>